<evidence type="ECO:0000313" key="2">
    <source>
        <dbReference type="Proteomes" id="UP000886998"/>
    </source>
</evidence>
<dbReference type="EMBL" id="BMAV01022055">
    <property type="protein sequence ID" value="GFY76640.1"/>
    <property type="molecule type" value="Genomic_DNA"/>
</dbReference>
<dbReference type="OrthoDB" id="10069075at2759"/>
<proteinExistence type="predicted"/>
<sequence>MISWLREFLKSKEYALNLQTQGHDAQDATSKIRHFPLPVVDLPSAIYEMSPCEQIMVNPKPRSSGWISSSYVESEWNNPTAKSADACYFAHNLVSPILLHEALLHIPKDAVVLKISPYHLPQNVIACETECLFEKDIDPTLSILSCIGR</sequence>
<protein>
    <submittedName>
        <fullName evidence="1">Fatty acid synthase</fullName>
    </submittedName>
</protein>
<keyword evidence="2" id="KW-1185">Reference proteome</keyword>
<reference evidence="1" key="1">
    <citation type="submission" date="2020-08" db="EMBL/GenBank/DDBJ databases">
        <title>Multicomponent nature underlies the extraordinary mechanical properties of spider dragline silk.</title>
        <authorList>
            <person name="Kono N."/>
            <person name="Nakamura H."/>
            <person name="Mori M."/>
            <person name="Yoshida Y."/>
            <person name="Ohtoshi R."/>
            <person name="Malay A.D."/>
            <person name="Moran D.A.P."/>
            <person name="Tomita M."/>
            <person name="Numata K."/>
            <person name="Arakawa K."/>
        </authorList>
    </citation>
    <scope>NUCLEOTIDE SEQUENCE</scope>
</reference>
<dbReference type="InterPro" id="IPR001227">
    <property type="entry name" value="Ac_transferase_dom_sf"/>
</dbReference>
<accession>A0A8X7CS84</accession>
<name>A0A8X7CS84_9ARAC</name>
<organism evidence="1 2">
    <name type="scientific">Trichonephila inaurata madagascariensis</name>
    <dbReference type="NCBI Taxonomy" id="2747483"/>
    <lineage>
        <taxon>Eukaryota</taxon>
        <taxon>Metazoa</taxon>
        <taxon>Ecdysozoa</taxon>
        <taxon>Arthropoda</taxon>
        <taxon>Chelicerata</taxon>
        <taxon>Arachnida</taxon>
        <taxon>Araneae</taxon>
        <taxon>Araneomorphae</taxon>
        <taxon>Entelegynae</taxon>
        <taxon>Araneoidea</taxon>
        <taxon>Nephilidae</taxon>
        <taxon>Trichonephila</taxon>
        <taxon>Trichonephila inaurata</taxon>
    </lineage>
</organism>
<dbReference type="Gene3D" id="3.40.366.10">
    <property type="entry name" value="Malonyl-Coenzyme A Acyl Carrier Protein, domain 2"/>
    <property type="match status" value="1"/>
</dbReference>
<evidence type="ECO:0000313" key="1">
    <source>
        <dbReference type="EMBL" id="GFY76640.1"/>
    </source>
</evidence>
<comment type="caution">
    <text evidence="1">The sequence shown here is derived from an EMBL/GenBank/DDBJ whole genome shotgun (WGS) entry which is preliminary data.</text>
</comment>
<dbReference type="Proteomes" id="UP000886998">
    <property type="component" value="Unassembled WGS sequence"/>
</dbReference>
<dbReference type="GO" id="GO:0016740">
    <property type="term" value="F:transferase activity"/>
    <property type="evidence" value="ECO:0007669"/>
    <property type="project" value="InterPro"/>
</dbReference>
<gene>
    <name evidence="1" type="primary">NCL1_25738</name>
    <name evidence="1" type="ORF">TNIN_11581</name>
</gene>
<dbReference type="AlphaFoldDB" id="A0A8X7CS84"/>